<feature type="compositionally biased region" description="Basic and acidic residues" evidence="1">
    <location>
        <begin position="13"/>
        <end position="25"/>
    </location>
</feature>
<dbReference type="Proteomes" id="UP001180973">
    <property type="component" value="Unassembled WGS sequence"/>
</dbReference>
<dbReference type="EMBL" id="JAVRFL010000027">
    <property type="protein sequence ID" value="MDT0531565.1"/>
    <property type="molecule type" value="Genomic_DNA"/>
</dbReference>
<dbReference type="PRINTS" id="PR01217">
    <property type="entry name" value="PRICHEXTENSN"/>
</dbReference>
<feature type="region of interest" description="Disordered" evidence="1">
    <location>
        <begin position="178"/>
        <end position="241"/>
    </location>
</feature>
<proteinExistence type="predicted"/>
<evidence type="ECO:0008006" key="5">
    <source>
        <dbReference type="Google" id="ProtNLM"/>
    </source>
</evidence>
<keyword evidence="2" id="KW-0812">Transmembrane</keyword>
<dbReference type="RefSeq" id="WP_311413428.1">
    <property type="nucleotide sequence ID" value="NZ_JAVRFL010000027.1"/>
</dbReference>
<organism evidence="3 4">
    <name type="scientific">Micromonospora reichwaldensis</name>
    <dbReference type="NCBI Taxonomy" id="3075516"/>
    <lineage>
        <taxon>Bacteria</taxon>
        <taxon>Bacillati</taxon>
        <taxon>Actinomycetota</taxon>
        <taxon>Actinomycetes</taxon>
        <taxon>Micromonosporales</taxon>
        <taxon>Micromonosporaceae</taxon>
        <taxon>Micromonospora</taxon>
    </lineage>
</organism>
<evidence type="ECO:0000256" key="1">
    <source>
        <dbReference type="SAM" id="MobiDB-lite"/>
    </source>
</evidence>
<reference evidence="3" key="1">
    <citation type="submission" date="2023-09" db="EMBL/GenBank/DDBJ databases">
        <title>30 novel species of actinomycetes from the DSMZ collection.</title>
        <authorList>
            <person name="Nouioui I."/>
        </authorList>
    </citation>
    <scope>NUCLEOTIDE SEQUENCE</scope>
    <source>
        <strain evidence="3">DSM 115977</strain>
    </source>
</reference>
<name>A0ABU2X041_9ACTN</name>
<evidence type="ECO:0000313" key="4">
    <source>
        <dbReference type="Proteomes" id="UP001180973"/>
    </source>
</evidence>
<gene>
    <name evidence="3" type="ORF">RM555_21490</name>
</gene>
<evidence type="ECO:0000256" key="2">
    <source>
        <dbReference type="SAM" id="Phobius"/>
    </source>
</evidence>
<feature type="transmembrane region" description="Helical" evidence="2">
    <location>
        <begin position="149"/>
        <end position="173"/>
    </location>
</feature>
<comment type="caution">
    <text evidence="3">The sequence shown here is derived from an EMBL/GenBank/DDBJ whole genome shotgun (WGS) entry which is preliminary data.</text>
</comment>
<accession>A0ABU2X041</accession>
<feature type="compositionally biased region" description="Pro residues" evidence="1">
    <location>
        <begin position="54"/>
        <end position="67"/>
    </location>
</feature>
<evidence type="ECO:0000313" key="3">
    <source>
        <dbReference type="EMBL" id="MDT0531565.1"/>
    </source>
</evidence>
<feature type="compositionally biased region" description="Low complexity" evidence="1">
    <location>
        <begin position="185"/>
        <end position="216"/>
    </location>
</feature>
<protein>
    <recommendedName>
        <fullName evidence="5">Flagellar basal body-associated protein FliL</fullName>
    </recommendedName>
</protein>
<keyword evidence="2" id="KW-1133">Transmembrane helix</keyword>
<feature type="region of interest" description="Disordered" evidence="1">
    <location>
        <begin position="1"/>
        <end position="143"/>
    </location>
</feature>
<sequence>MSSPPVDPWSGQPEHDAHYDFHPPRPDGYPAPPADGWASPPGGQPPAGGGWPTTPHPHPPQAQPHPGPTSAQPYPGPTSAQPYPGPTSAQPYPGPTSAQPYPGPTSGQPHPTQPYGGYPVTPQGGFPASPYAGYPPPPGAGQPARPHQLVLTLGIVGLLVLCLGGGGIAYLAYDGDQGADPRPTPSASPTTAAPSATPSAVTSSEAAPSPESSDAPQIRVVTPETLGGRPKSTEPTLRKAADDMVRELRSSVRGETGVAGAFYGSADERNMVMVIAASTFVLNPERELDDAVKGISKDLAVKRLTTIAPGPLGGLAKCGDGESAGVPLGVCAWADHGSVGLIVMFFSSSAATAAEFVAFRSQIEQKY</sequence>
<keyword evidence="4" id="KW-1185">Reference proteome</keyword>
<keyword evidence="2" id="KW-0472">Membrane</keyword>